<dbReference type="RefSeq" id="XP_003684501.1">
    <property type="nucleotide sequence ID" value="XM_003684453.1"/>
</dbReference>
<dbReference type="GO" id="GO:0022857">
    <property type="term" value="F:transmembrane transporter activity"/>
    <property type="evidence" value="ECO:0007669"/>
    <property type="project" value="TreeGrafter"/>
</dbReference>
<comment type="similarity">
    <text evidence="2 10">Belongs to the mitochondrial carrier (TC 2.A.29) family.</text>
</comment>
<name>G8BPY6_TETPH</name>
<dbReference type="AlphaFoldDB" id="G8BPY6"/>
<dbReference type="Gene3D" id="1.50.40.10">
    <property type="entry name" value="Mitochondrial carrier domain"/>
    <property type="match status" value="1"/>
</dbReference>
<comment type="subcellular location">
    <subcellularLocation>
        <location evidence="1">Mitochondrion membrane</location>
        <topology evidence="1">Multi-pass membrane protein</topology>
    </subcellularLocation>
</comment>
<dbReference type="PROSITE" id="PS50920">
    <property type="entry name" value="SOLCAR"/>
    <property type="match status" value="1"/>
</dbReference>
<dbReference type="InterPro" id="IPR018108">
    <property type="entry name" value="MCP_transmembrane"/>
</dbReference>
<dbReference type="InterPro" id="IPR023395">
    <property type="entry name" value="MCP_dom_sf"/>
</dbReference>
<gene>
    <name evidence="12" type="primary">TPHA0B03950</name>
    <name evidence="12" type="ordered locus">TPHA_0B03950</name>
</gene>
<dbReference type="EMBL" id="HE612857">
    <property type="protein sequence ID" value="CCE62067.1"/>
    <property type="molecule type" value="Genomic_DNA"/>
</dbReference>
<dbReference type="GeneID" id="11534954"/>
<dbReference type="eggNOG" id="ENOG502QWM5">
    <property type="taxonomic scope" value="Eukaryota"/>
</dbReference>
<organism evidence="12 13">
    <name type="scientific">Tetrapisispora phaffii (strain ATCC 24235 / CBS 4417 / NBRC 1672 / NRRL Y-8282 / UCD 70-5)</name>
    <name type="common">Yeast</name>
    <name type="synonym">Fabospora phaffii</name>
    <dbReference type="NCBI Taxonomy" id="1071381"/>
    <lineage>
        <taxon>Eukaryota</taxon>
        <taxon>Fungi</taxon>
        <taxon>Dikarya</taxon>
        <taxon>Ascomycota</taxon>
        <taxon>Saccharomycotina</taxon>
        <taxon>Saccharomycetes</taxon>
        <taxon>Saccharomycetales</taxon>
        <taxon>Saccharomycetaceae</taxon>
        <taxon>Tetrapisispora</taxon>
    </lineage>
</organism>
<sequence>MNPDVVESNSINDNVSDPTSSKSASTTIGALSAGGRSVVYQLTSSYLRTPVKLFKPARFDYFHYVRVILTGDANNTAINNDSQSVKNKFWFKRFSNAHKYTSMVENSSLGLLTKALNKYGWRVIPDRVLPPLLVNSATGIVLYSTYLASLTALSKPHTNAEQYVTVFKLQDVFASGFLAGFAQSIISTPVDAIYTRSSTLEIFESIKKYNNLWIFALDKVKEIGLIGCFSGFTLVAIKESFGFAIYFTTFELIKGTLSNFILNLVNSFRKFKFKVKESFDFNSEPTSINETASKQASTTFLTVKEEKWVKRSFIFMGGISAALLLQLFQYPFTKIQKIHFSRLEAFDIYNRSFAKNSKVLQNNSLTFSNMILRHPKRSQFHIYYHSYFDTFTHIHFIHKTTGDLTRWLYKGFTNRAMTTIPGTTIGLILLDYMRSKLEDDIITSTNQMIMK</sequence>
<dbReference type="OMA" id="SWRMTTP"/>
<dbReference type="OrthoDB" id="3364892at2759"/>
<feature type="compositionally biased region" description="Polar residues" evidence="11">
    <location>
        <begin position="7"/>
        <end position="27"/>
    </location>
</feature>
<dbReference type="Pfam" id="PF00153">
    <property type="entry name" value="Mito_carr"/>
    <property type="match status" value="1"/>
</dbReference>
<dbReference type="KEGG" id="tpf:TPHA_0B03950"/>
<evidence type="ECO:0000256" key="11">
    <source>
        <dbReference type="SAM" id="MobiDB-lite"/>
    </source>
</evidence>
<evidence type="ECO:0000256" key="5">
    <source>
        <dbReference type="ARBA" id="ARBA00022737"/>
    </source>
</evidence>
<evidence type="ECO:0000256" key="10">
    <source>
        <dbReference type="RuleBase" id="RU000488"/>
    </source>
</evidence>
<keyword evidence="5" id="KW-0677">Repeat</keyword>
<evidence type="ECO:0000256" key="6">
    <source>
        <dbReference type="ARBA" id="ARBA00022989"/>
    </source>
</evidence>
<keyword evidence="3 10" id="KW-0813">Transport</keyword>
<evidence type="ECO:0000313" key="13">
    <source>
        <dbReference type="Proteomes" id="UP000005666"/>
    </source>
</evidence>
<protein>
    <recommendedName>
        <fullName evidence="14">Mitochondrial carrier protein</fullName>
    </recommendedName>
</protein>
<evidence type="ECO:0000256" key="7">
    <source>
        <dbReference type="ARBA" id="ARBA00023128"/>
    </source>
</evidence>
<dbReference type="InterPro" id="IPR050567">
    <property type="entry name" value="Mitochondrial_Carrier"/>
</dbReference>
<reference evidence="12 13" key="1">
    <citation type="journal article" date="2011" name="Proc. Natl. Acad. Sci. U.S.A.">
        <title>Evolutionary erosion of yeast sex chromosomes by mating-type switching accidents.</title>
        <authorList>
            <person name="Gordon J.L."/>
            <person name="Armisen D."/>
            <person name="Proux-Wera E."/>
            <person name="Oheigeartaigh S.S."/>
            <person name="Byrne K.P."/>
            <person name="Wolfe K.H."/>
        </authorList>
    </citation>
    <scope>NUCLEOTIDE SEQUENCE [LARGE SCALE GENOMIC DNA]</scope>
    <source>
        <strain evidence="13">ATCC 24235 / CBS 4417 / NBRC 1672 / NRRL Y-8282 / UCD 70-5</strain>
    </source>
</reference>
<dbReference type="PANTHER" id="PTHR45624:SF26">
    <property type="entry name" value="CARRIER PROTEIN, PUTATIVE (AFU_ORTHOLOGUE AFUA_1G07710)-RELATED"/>
    <property type="match status" value="1"/>
</dbReference>
<feature type="region of interest" description="Disordered" evidence="11">
    <location>
        <begin position="1"/>
        <end position="27"/>
    </location>
</feature>
<dbReference type="SUPFAM" id="SSF103506">
    <property type="entry name" value="Mitochondrial carrier"/>
    <property type="match status" value="1"/>
</dbReference>
<keyword evidence="4 9" id="KW-0812">Transmembrane</keyword>
<dbReference type="PANTHER" id="PTHR45624">
    <property type="entry name" value="MITOCHONDRIAL BASIC AMINO ACIDS TRANSPORTER-RELATED"/>
    <property type="match status" value="1"/>
</dbReference>
<dbReference type="Proteomes" id="UP000005666">
    <property type="component" value="Chromosome 2"/>
</dbReference>
<evidence type="ECO:0000256" key="1">
    <source>
        <dbReference type="ARBA" id="ARBA00004225"/>
    </source>
</evidence>
<dbReference type="GO" id="GO:0031966">
    <property type="term" value="C:mitochondrial membrane"/>
    <property type="evidence" value="ECO:0007669"/>
    <property type="project" value="UniProtKB-SubCell"/>
</dbReference>
<keyword evidence="13" id="KW-1185">Reference proteome</keyword>
<proteinExistence type="inferred from homology"/>
<evidence type="ECO:0008006" key="14">
    <source>
        <dbReference type="Google" id="ProtNLM"/>
    </source>
</evidence>
<evidence type="ECO:0000313" key="12">
    <source>
        <dbReference type="EMBL" id="CCE62067.1"/>
    </source>
</evidence>
<accession>G8BPY6</accession>
<evidence type="ECO:0000256" key="9">
    <source>
        <dbReference type="PROSITE-ProRule" id="PRU00282"/>
    </source>
</evidence>
<evidence type="ECO:0000256" key="4">
    <source>
        <dbReference type="ARBA" id="ARBA00022692"/>
    </source>
</evidence>
<keyword evidence="6" id="KW-1133">Transmembrane helix</keyword>
<evidence type="ECO:0000256" key="2">
    <source>
        <dbReference type="ARBA" id="ARBA00006375"/>
    </source>
</evidence>
<keyword evidence="7" id="KW-0496">Mitochondrion</keyword>
<evidence type="ECO:0000256" key="8">
    <source>
        <dbReference type="ARBA" id="ARBA00023136"/>
    </source>
</evidence>
<dbReference type="HOGENOM" id="CLU_034486_0_0_1"/>
<keyword evidence="8 9" id="KW-0472">Membrane</keyword>
<feature type="repeat" description="Solcar" evidence="9">
    <location>
        <begin position="167"/>
        <end position="256"/>
    </location>
</feature>
<evidence type="ECO:0000256" key="3">
    <source>
        <dbReference type="ARBA" id="ARBA00022448"/>
    </source>
</evidence>